<feature type="transmembrane region" description="Helical" evidence="8">
    <location>
        <begin position="238"/>
        <end position="258"/>
    </location>
</feature>
<dbReference type="PANTHER" id="PTHR21716">
    <property type="entry name" value="TRANSMEMBRANE PROTEIN"/>
    <property type="match status" value="1"/>
</dbReference>
<feature type="transmembrane region" description="Helical" evidence="8">
    <location>
        <begin position="86"/>
        <end position="108"/>
    </location>
</feature>
<evidence type="ECO:0000256" key="2">
    <source>
        <dbReference type="ARBA" id="ARBA00009773"/>
    </source>
</evidence>
<keyword evidence="7 8" id="KW-0472">Membrane</keyword>
<dbReference type="Proteomes" id="UP000326202">
    <property type="component" value="Chromosome"/>
</dbReference>
<evidence type="ECO:0000256" key="4">
    <source>
        <dbReference type="ARBA" id="ARBA00022475"/>
    </source>
</evidence>
<dbReference type="GO" id="GO:0005886">
    <property type="term" value="C:plasma membrane"/>
    <property type="evidence" value="ECO:0007669"/>
    <property type="project" value="UniProtKB-SubCell"/>
</dbReference>
<evidence type="ECO:0000256" key="8">
    <source>
        <dbReference type="SAM" id="Phobius"/>
    </source>
</evidence>
<evidence type="ECO:0000313" key="9">
    <source>
        <dbReference type="EMBL" id="QEX16552.1"/>
    </source>
</evidence>
<dbReference type="InterPro" id="IPR002549">
    <property type="entry name" value="AI-2E-like"/>
</dbReference>
<evidence type="ECO:0000313" key="10">
    <source>
        <dbReference type="Proteomes" id="UP000326202"/>
    </source>
</evidence>
<comment type="subcellular location">
    <subcellularLocation>
        <location evidence="1">Cell membrane</location>
        <topology evidence="1">Multi-pass membrane protein</topology>
    </subcellularLocation>
</comment>
<reference evidence="9 10" key="1">
    <citation type="submission" date="2019-08" db="EMBL/GenBank/DDBJ databases">
        <title>Hyperibacter terrae gen. nov., sp. nov. and Hyperibacter viscosus sp. nov., two new members in the family Rhodospirillaceae isolated from the rhizosphere of Hypericum perforatum.</title>
        <authorList>
            <person name="Noviana Z."/>
        </authorList>
    </citation>
    <scope>NUCLEOTIDE SEQUENCE [LARGE SCALE GENOMIC DNA]</scope>
    <source>
        <strain evidence="9 10">R5913</strain>
    </source>
</reference>
<proteinExistence type="inferred from homology"/>
<feature type="transmembrane region" description="Helical" evidence="8">
    <location>
        <begin position="264"/>
        <end position="287"/>
    </location>
</feature>
<dbReference type="Pfam" id="PF01594">
    <property type="entry name" value="AI-2E_transport"/>
    <property type="match status" value="1"/>
</dbReference>
<dbReference type="AlphaFoldDB" id="A0A5J6MGF9"/>
<evidence type="ECO:0000256" key="5">
    <source>
        <dbReference type="ARBA" id="ARBA00022692"/>
    </source>
</evidence>
<name>A0A5J6MGF9_9PROT</name>
<feature type="transmembrane region" description="Helical" evidence="8">
    <location>
        <begin position="299"/>
        <end position="319"/>
    </location>
</feature>
<keyword evidence="4" id="KW-1003">Cell membrane</keyword>
<protein>
    <submittedName>
        <fullName evidence="9">AI-2E family transporter</fullName>
    </submittedName>
</protein>
<keyword evidence="5 8" id="KW-0812">Transmembrane</keyword>
<feature type="transmembrane region" description="Helical" evidence="8">
    <location>
        <begin position="176"/>
        <end position="203"/>
    </location>
</feature>
<evidence type="ECO:0000256" key="3">
    <source>
        <dbReference type="ARBA" id="ARBA00022448"/>
    </source>
</evidence>
<dbReference type="NCBIfam" id="NF008216">
    <property type="entry name" value="PRK10983.1"/>
    <property type="match status" value="1"/>
</dbReference>
<accession>A0A5J6MGF9</accession>
<sequence>MPIAGIMPPGTQVAATGWEVRGTTMADVRHDLTRITLAILFIAALIGVSLWILGPFLPAVVWATTLVIATWPIMHQVQARLWNSRALAVIIMTLALLLVFVVPFWLAIGTIVKNSDRILAWAESVATMTMPPPPAWLGDLPFIGPRAVEAWQKIADIGLQDVLQRVRPYAAMVTQWFIGAVGSFGMVLIQFLLTVAISAVMYARGERAAAAVLRFGHRLAGERGAQSVRLAAQAIRGVALGVVVTALVQAAIGGIGLAVAGVPFAAVLTALMFMMCIAQIGPTLVLAPAVIWMYAGGDYSWATVLLVFSVLAISLDNVLRPILIKMGADLPLLLVLTGVIGGLIAFGLIGIFIGPTVLAVGYTLLQAWMDEDVTAEVPPVSKEQPKVS</sequence>
<organism evidence="9 10">
    <name type="scientific">Hypericibacter terrae</name>
    <dbReference type="NCBI Taxonomy" id="2602015"/>
    <lineage>
        <taxon>Bacteria</taxon>
        <taxon>Pseudomonadati</taxon>
        <taxon>Pseudomonadota</taxon>
        <taxon>Alphaproteobacteria</taxon>
        <taxon>Rhodospirillales</taxon>
        <taxon>Dongiaceae</taxon>
        <taxon>Hypericibacter</taxon>
    </lineage>
</organism>
<dbReference type="KEGG" id="htq:FRZ44_18470"/>
<keyword evidence="10" id="KW-1185">Reference proteome</keyword>
<evidence type="ECO:0000256" key="6">
    <source>
        <dbReference type="ARBA" id="ARBA00022989"/>
    </source>
</evidence>
<gene>
    <name evidence="9" type="primary">ydiK</name>
    <name evidence="9" type="ORF">FRZ44_18470</name>
</gene>
<comment type="similarity">
    <text evidence="2">Belongs to the autoinducer-2 exporter (AI-2E) (TC 2.A.86) family.</text>
</comment>
<evidence type="ECO:0000256" key="1">
    <source>
        <dbReference type="ARBA" id="ARBA00004651"/>
    </source>
</evidence>
<dbReference type="EMBL" id="CP042906">
    <property type="protein sequence ID" value="QEX16552.1"/>
    <property type="molecule type" value="Genomic_DNA"/>
</dbReference>
<keyword evidence="6 8" id="KW-1133">Transmembrane helix</keyword>
<feature type="transmembrane region" description="Helical" evidence="8">
    <location>
        <begin position="331"/>
        <end position="360"/>
    </location>
</feature>
<evidence type="ECO:0000256" key="7">
    <source>
        <dbReference type="ARBA" id="ARBA00023136"/>
    </source>
</evidence>
<dbReference type="PANTHER" id="PTHR21716:SF67">
    <property type="entry name" value="TRANSPORT PROTEIN YDIK-RELATED"/>
    <property type="match status" value="1"/>
</dbReference>
<feature type="transmembrane region" description="Helical" evidence="8">
    <location>
        <begin position="35"/>
        <end position="53"/>
    </location>
</feature>
<keyword evidence="3" id="KW-0813">Transport</keyword>
<feature type="transmembrane region" description="Helical" evidence="8">
    <location>
        <begin position="59"/>
        <end position="74"/>
    </location>
</feature>